<name>A0A7R6PGE9_9BACT</name>
<proteinExistence type="predicted"/>
<feature type="transmembrane region" description="Helical" evidence="1">
    <location>
        <begin position="142"/>
        <end position="160"/>
    </location>
</feature>
<sequence>MSNSLIDKAKTISFHALIIFVIVFLQFVFLNIMPGRANEIDFFLIVSAFYILRIEYKIAFPFLFIAVFIDEIVFPIAKIIGLKTLAALILAYILFLVFKKMVLKGWLLCLTIATYSVMVFIFTKLLLAFLNYSDLSFILSDYIWLFINSFLITCIVGKKFNVR</sequence>
<evidence type="ECO:0000313" key="3">
    <source>
        <dbReference type="Proteomes" id="UP000595564"/>
    </source>
</evidence>
<dbReference type="RefSeq" id="WP_201328465.1">
    <property type="nucleotide sequence ID" value="NZ_AP017470.1"/>
</dbReference>
<feature type="transmembrane region" description="Helical" evidence="1">
    <location>
        <begin position="42"/>
        <end position="69"/>
    </location>
</feature>
<protein>
    <submittedName>
        <fullName evidence="2">Uncharacterized protein</fullName>
    </submittedName>
</protein>
<keyword evidence="1" id="KW-1133">Transmembrane helix</keyword>
<feature type="transmembrane region" description="Helical" evidence="1">
    <location>
        <begin position="75"/>
        <end position="98"/>
    </location>
</feature>
<dbReference type="Proteomes" id="UP000595564">
    <property type="component" value="Chromosome"/>
</dbReference>
<reference evidence="2 3" key="1">
    <citation type="journal article" date="2012" name="Extremophiles">
        <title>Thermotomaculum hydrothermale gen. nov., sp. nov., a novel heterotrophic thermophile within the phylum Acidobacteria from a deep-sea hydrothermal vent chimney in the Southern Okinawa Trough.</title>
        <authorList>
            <person name="Izumi H."/>
            <person name="Nunoura T."/>
            <person name="Miyazaki M."/>
            <person name="Mino S."/>
            <person name="Toki T."/>
            <person name="Takai K."/>
            <person name="Sako Y."/>
            <person name="Sawabe T."/>
            <person name="Nakagawa S."/>
        </authorList>
    </citation>
    <scope>NUCLEOTIDE SEQUENCE [LARGE SCALE GENOMIC DNA]</scope>
    <source>
        <strain evidence="2 3">AC55</strain>
    </source>
</reference>
<keyword evidence="1" id="KW-0472">Membrane</keyword>
<feature type="transmembrane region" description="Helical" evidence="1">
    <location>
        <begin position="105"/>
        <end position="130"/>
    </location>
</feature>
<gene>
    <name evidence="2" type="ORF">TTHT_0538</name>
</gene>
<dbReference type="AlphaFoldDB" id="A0A7R6PGE9"/>
<keyword evidence="3" id="KW-1185">Reference proteome</keyword>
<evidence type="ECO:0000256" key="1">
    <source>
        <dbReference type="SAM" id="Phobius"/>
    </source>
</evidence>
<organism evidence="2 3">
    <name type="scientific">Thermotomaculum hydrothermale</name>
    <dbReference type="NCBI Taxonomy" id="981385"/>
    <lineage>
        <taxon>Bacteria</taxon>
        <taxon>Pseudomonadati</taxon>
        <taxon>Acidobacteriota</taxon>
        <taxon>Holophagae</taxon>
        <taxon>Thermotomaculales</taxon>
        <taxon>Thermotomaculaceae</taxon>
        <taxon>Thermotomaculum</taxon>
    </lineage>
</organism>
<dbReference type="KEGG" id="thyd:TTHT_0538"/>
<feature type="transmembrane region" description="Helical" evidence="1">
    <location>
        <begin position="12"/>
        <end position="30"/>
    </location>
</feature>
<accession>A0A7R6PGE9</accession>
<keyword evidence="1" id="KW-0812">Transmembrane</keyword>
<dbReference type="EMBL" id="AP017470">
    <property type="protein sequence ID" value="BBB32124.1"/>
    <property type="molecule type" value="Genomic_DNA"/>
</dbReference>
<evidence type="ECO:0000313" key="2">
    <source>
        <dbReference type="EMBL" id="BBB32124.1"/>
    </source>
</evidence>